<feature type="region of interest" description="Disordered" evidence="2">
    <location>
        <begin position="1"/>
        <end position="60"/>
    </location>
</feature>
<protein>
    <submittedName>
        <fullName evidence="4">SMP-30/gluconolactonase/LRE family protein</fullName>
    </submittedName>
</protein>
<dbReference type="PANTHER" id="PTHR10907">
    <property type="entry name" value="REGUCALCIN"/>
    <property type="match status" value="1"/>
</dbReference>
<organism evidence="4">
    <name type="scientific">Streptomyces sp. SID14436</name>
    <dbReference type="NCBI Taxonomy" id="2706070"/>
    <lineage>
        <taxon>Bacteria</taxon>
        <taxon>Bacillati</taxon>
        <taxon>Actinomycetota</taxon>
        <taxon>Actinomycetes</taxon>
        <taxon>Kitasatosporales</taxon>
        <taxon>Streptomycetaceae</taxon>
        <taxon>Streptomyces</taxon>
    </lineage>
</organism>
<dbReference type="GO" id="GO:0019853">
    <property type="term" value="P:L-ascorbic acid biosynthetic process"/>
    <property type="evidence" value="ECO:0007669"/>
    <property type="project" value="TreeGrafter"/>
</dbReference>
<gene>
    <name evidence="4" type="ORF">G3I53_18135</name>
</gene>
<feature type="domain" description="SMP-30/Gluconolactonase/LRE-like region" evidence="3">
    <location>
        <begin position="106"/>
        <end position="156"/>
    </location>
</feature>
<dbReference type="InterPro" id="IPR011042">
    <property type="entry name" value="6-blade_b-propeller_TolB-like"/>
</dbReference>
<dbReference type="GO" id="GO:0005509">
    <property type="term" value="F:calcium ion binding"/>
    <property type="evidence" value="ECO:0007669"/>
    <property type="project" value="TreeGrafter"/>
</dbReference>
<dbReference type="Pfam" id="PF08450">
    <property type="entry name" value="SGL"/>
    <property type="match status" value="1"/>
</dbReference>
<sequence>MRLGVPSGARPGARPTRGAPAALSASPSSAFSSASGSGRDAGERSSGDHRTGGGCCTVHRPPAAAGCGSRAYPVCAPPARRPRTPFPATITDGAAMPRSRSSRRSRRVWGALYGGSSVRRYAPDGALDEVVELPVTKVTACAFGGPGLDRLFISTSREQLESGAEPETGALFGSVPGMRGVPVREFAG</sequence>
<accession>A0A6G3QX40</accession>
<reference evidence="4" key="1">
    <citation type="submission" date="2020-01" db="EMBL/GenBank/DDBJ databases">
        <title>Insect and environment-associated Actinomycetes.</title>
        <authorList>
            <person name="Currrie C."/>
            <person name="Chevrette M."/>
            <person name="Carlson C."/>
            <person name="Stubbendieck R."/>
            <person name="Wendt-Pienkowski E."/>
        </authorList>
    </citation>
    <scope>NUCLEOTIDE SEQUENCE</scope>
    <source>
        <strain evidence="4">SID14436</strain>
    </source>
</reference>
<dbReference type="EMBL" id="JAAGMD010000531">
    <property type="protein sequence ID" value="NEA87905.1"/>
    <property type="molecule type" value="Genomic_DNA"/>
</dbReference>
<dbReference type="InterPro" id="IPR013658">
    <property type="entry name" value="SGL"/>
</dbReference>
<dbReference type="AlphaFoldDB" id="A0A6G3QX40"/>
<name>A0A6G3QX40_9ACTN</name>
<feature type="compositionally biased region" description="Basic and acidic residues" evidence="2">
    <location>
        <begin position="40"/>
        <end position="51"/>
    </location>
</feature>
<evidence type="ECO:0000259" key="3">
    <source>
        <dbReference type="Pfam" id="PF08450"/>
    </source>
</evidence>
<evidence type="ECO:0000256" key="2">
    <source>
        <dbReference type="SAM" id="MobiDB-lite"/>
    </source>
</evidence>
<evidence type="ECO:0000313" key="4">
    <source>
        <dbReference type="EMBL" id="NEA87905.1"/>
    </source>
</evidence>
<feature type="compositionally biased region" description="Low complexity" evidence="2">
    <location>
        <begin position="8"/>
        <end position="38"/>
    </location>
</feature>
<dbReference type="PANTHER" id="PTHR10907:SF47">
    <property type="entry name" value="REGUCALCIN"/>
    <property type="match status" value="1"/>
</dbReference>
<dbReference type="Gene3D" id="2.120.10.30">
    <property type="entry name" value="TolB, C-terminal domain"/>
    <property type="match status" value="1"/>
</dbReference>
<feature type="region of interest" description="Disordered" evidence="2">
    <location>
        <begin position="78"/>
        <end position="102"/>
    </location>
</feature>
<comment type="caution">
    <text evidence="4">The sequence shown here is derived from an EMBL/GenBank/DDBJ whole genome shotgun (WGS) entry which is preliminary data.</text>
</comment>
<evidence type="ECO:0000256" key="1">
    <source>
        <dbReference type="ARBA" id="ARBA00008853"/>
    </source>
</evidence>
<proteinExistence type="inferred from homology"/>
<comment type="similarity">
    <text evidence="1">Belongs to the SMP-30/CGR1 family.</text>
</comment>
<dbReference type="GO" id="GO:0004341">
    <property type="term" value="F:gluconolactonase activity"/>
    <property type="evidence" value="ECO:0007669"/>
    <property type="project" value="TreeGrafter"/>
</dbReference>
<dbReference type="SUPFAM" id="SSF63829">
    <property type="entry name" value="Calcium-dependent phosphotriesterase"/>
    <property type="match status" value="1"/>
</dbReference>